<name>A0ACC0YUR9_9ROSI</name>
<gene>
    <name evidence="1" type="ORF">Pint_19103</name>
</gene>
<evidence type="ECO:0000313" key="1">
    <source>
        <dbReference type="EMBL" id="KAJ0042171.1"/>
    </source>
</evidence>
<comment type="caution">
    <text evidence="1">The sequence shown here is derived from an EMBL/GenBank/DDBJ whole genome shotgun (WGS) entry which is preliminary data.</text>
</comment>
<organism evidence="1 2">
    <name type="scientific">Pistacia integerrima</name>
    <dbReference type="NCBI Taxonomy" id="434235"/>
    <lineage>
        <taxon>Eukaryota</taxon>
        <taxon>Viridiplantae</taxon>
        <taxon>Streptophyta</taxon>
        <taxon>Embryophyta</taxon>
        <taxon>Tracheophyta</taxon>
        <taxon>Spermatophyta</taxon>
        <taxon>Magnoliopsida</taxon>
        <taxon>eudicotyledons</taxon>
        <taxon>Gunneridae</taxon>
        <taxon>Pentapetalae</taxon>
        <taxon>rosids</taxon>
        <taxon>malvids</taxon>
        <taxon>Sapindales</taxon>
        <taxon>Anacardiaceae</taxon>
        <taxon>Pistacia</taxon>
    </lineage>
</organism>
<dbReference type="Proteomes" id="UP001163603">
    <property type="component" value="Chromosome 4"/>
</dbReference>
<accession>A0ACC0YUR9</accession>
<sequence length="111" mass="12381">MKLRTPLVNTKVARHVKNSFDVKYKLTVATGSLDLFFPSIPEGQISQIFRVLDEECNTEGSFKLAVRKNGHLKPTIGGDWIKFCKMRGFQERQVWLGSGWVVALGGGGGWV</sequence>
<evidence type="ECO:0000313" key="2">
    <source>
        <dbReference type="Proteomes" id="UP001163603"/>
    </source>
</evidence>
<dbReference type="EMBL" id="CM047739">
    <property type="protein sequence ID" value="KAJ0042171.1"/>
    <property type="molecule type" value="Genomic_DNA"/>
</dbReference>
<keyword evidence="2" id="KW-1185">Reference proteome</keyword>
<reference evidence="2" key="1">
    <citation type="journal article" date="2023" name="G3 (Bethesda)">
        <title>Genome assembly and association tests identify interacting loci associated with vigor, precocity, and sex in interspecific pistachio rootstocks.</title>
        <authorList>
            <person name="Palmer W."/>
            <person name="Jacygrad E."/>
            <person name="Sagayaradj S."/>
            <person name="Cavanaugh K."/>
            <person name="Han R."/>
            <person name="Bertier L."/>
            <person name="Beede B."/>
            <person name="Kafkas S."/>
            <person name="Golino D."/>
            <person name="Preece J."/>
            <person name="Michelmore R."/>
        </authorList>
    </citation>
    <scope>NUCLEOTIDE SEQUENCE [LARGE SCALE GENOMIC DNA]</scope>
</reference>
<protein>
    <submittedName>
        <fullName evidence="1">Uncharacterized protein</fullName>
    </submittedName>
</protein>
<proteinExistence type="predicted"/>